<reference evidence="3 4" key="1">
    <citation type="journal article" date="2024" name="IMA Fungus">
        <title>IMA Genome - F19 : A genome assembly and annotation guide to empower mycologists, including annotated draft genome sequences of Ceratocystis pirilliformis, Diaporthe australafricana, Fusarium ophioides, Paecilomyces lecythidis, and Sporothrix stenoceras.</title>
        <authorList>
            <person name="Aylward J."/>
            <person name="Wilson A.M."/>
            <person name="Visagie C.M."/>
            <person name="Spraker J."/>
            <person name="Barnes I."/>
            <person name="Buitendag C."/>
            <person name="Ceriani C."/>
            <person name="Del Mar Angel L."/>
            <person name="du Plessis D."/>
            <person name="Fuchs T."/>
            <person name="Gasser K."/>
            <person name="Kramer D."/>
            <person name="Li W."/>
            <person name="Munsamy K."/>
            <person name="Piso A."/>
            <person name="Price J.L."/>
            <person name="Sonnekus B."/>
            <person name="Thomas C."/>
            <person name="van der Nest A."/>
            <person name="van Dijk A."/>
            <person name="van Heerden A."/>
            <person name="van Vuuren N."/>
            <person name="Yilmaz N."/>
            <person name="Duong T.A."/>
            <person name="van der Merwe N.A."/>
            <person name="Wingfield M.J."/>
            <person name="Wingfield B.D."/>
        </authorList>
    </citation>
    <scope>NUCLEOTIDE SEQUENCE [LARGE SCALE GENOMIC DNA]</scope>
    <source>
        <strain evidence="3 4">CMW 5346</strain>
    </source>
</reference>
<dbReference type="PANTHER" id="PTHR36819:SF1">
    <property type="entry name" value="REGULATOR OF PHOSPHOLIPASE D SRF1"/>
    <property type="match status" value="1"/>
</dbReference>
<evidence type="ECO:0008006" key="5">
    <source>
        <dbReference type="Google" id="ProtNLM"/>
    </source>
</evidence>
<name>A0ABR3ZNI3_9PEZI</name>
<dbReference type="Proteomes" id="UP001583186">
    <property type="component" value="Unassembled WGS sequence"/>
</dbReference>
<feature type="compositionally biased region" description="Basic and acidic residues" evidence="1">
    <location>
        <begin position="138"/>
        <end position="158"/>
    </location>
</feature>
<dbReference type="EMBL" id="JAWCUI010000005">
    <property type="protein sequence ID" value="KAL1902221.1"/>
    <property type="molecule type" value="Genomic_DNA"/>
</dbReference>
<feature type="transmembrane region" description="Helical" evidence="2">
    <location>
        <begin position="340"/>
        <end position="357"/>
    </location>
</feature>
<dbReference type="InterPro" id="IPR037737">
    <property type="entry name" value="Srf1"/>
</dbReference>
<feature type="transmembrane region" description="Helical" evidence="2">
    <location>
        <begin position="466"/>
        <end position="486"/>
    </location>
</feature>
<keyword evidence="4" id="KW-1185">Reference proteome</keyword>
<organism evidence="3 4">
    <name type="scientific">Sporothrix stenoceras</name>
    <dbReference type="NCBI Taxonomy" id="5173"/>
    <lineage>
        <taxon>Eukaryota</taxon>
        <taxon>Fungi</taxon>
        <taxon>Dikarya</taxon>
        <taxon>Ascomycota</taxon>
        <taxon>Pezizomycotina</taxon>
        <taxon>Sordariomycetes</taxon>
        <taxon>Sordariomycetidae</taxon>
        <taxon>Ophiostomatales</taxon>
        <taxon>Ophiostomataceae</taxon>
        <taxon>Sporothrix</taxon>
    </lineage>
</organism>
<evidence type="ECO:0000256" key="2">
    <source>
        <dbReference type="SAM" id="Phobius"/>
    </source>
</evidence>
<comment type="caution">
    <text evidence="3">The sequence shown here is derived from an EMBL/GenBank/DDBJ whole genome shotgun (WGS) entry which is preliminary data.</text>
</comment>
<accession>A0ABR3ZNI3</accession>
<keyword evidence="2" id="KW-1133">Transmembrane helix</keyword>
<feature type="transmembrane region" description="Helical" evidence="2">
    <location>
        <begin position="391"/>
        <end position="410"/>
    </location>
</feature>
<keyword evidence="2" id="KW-0812">Transmembrane</keyword>
<dbReference type="PANTHER" id="PTHR36819">
    <property type="entry name" value="REGULATOR OF PHOSPHOLIPASE D SRF1"/>
    <property type="match status" value="1"/>
</dbReference>
<feature type="compositionally biased region" description="Basic and acidic residues" evidence="1">
    <location>
        <begin position="88"/>
        <end position="98"/>
    </location>
</feature>
<protein>
    <recommendedName>
        <fullName evidence="5">Integral membrane protein</fullName>
    </recommendedName>
</protein>
<feature type="compositionally biased region" description="Low complexity" evidence="1">
    <location>
        <begin position="72"/>
        <end position="85"/>
    </location>
</feature>
<feature type="compositionally biased region" description="Polar residues" evidence="1">
    <location>
        <begin position="230"/>
        <end position="242"/>
    </location>
</feature>
<feature type="region of interest" description="Disordered" evidence="1">
    <location>
        <begin position="1"/>
        <end position="100"/>
    </location>
</feature>
<evidence type="ECO:0000313" key="4">
    <source>
        <dbReference type="Proteomes" id="UP001583186"/>
    </source>
</evidence>
<proteinExistence type="predicted"/>
<keyword evidence="2" id="KW-0472">Membrane</keyword>
<feature type="region of interest" description="Disordered" evidence="1">
    <location>
        <begin position="215"/>
        <end position="242"/>
    </location>
</feature>
<evidence type="ECO:0000313" key="3">
    <source>
        <dbReference type="EMBL" id="KAL1902221.1"/>
    </source>
</evidence>
<feature type="region of interest" description="Disordered" evidence="1">
    <location>
        <begin position="136"/>
        <end position="158"/>
    </location>
</feature>
<feature type="transmembrane region" description="Helical" evidence="2">
    <location>
        <begin position="430"/>
        <end position="454"/>
    </location>
</feature>
<sequence length="494" mass="53884">MAPGTVRTVPPWVIKRPPQSLHPQHNHAPSDPRQRRSGGPSRAYVDGDDDDDQHSDADVVMSGAAASGNPRAVDGAADTADTAGKGTHGKEESPDRGIGHRLSHLFQSKEGRKWDHLRSAEPVIVPQFHVVNGPSTYTHDDEAHGPIYEEPRPSRMERTHSDGTLEVARGEAEADAIAAETAAMSPPTALEARAMAAAAIAATSAPVSAATTASATASGVSPRNIPAPQRRQQPSSSARTQHSWWYNPETQWRGFIESSRYPHSPNEKSEIINDEEMARLNPDFGYNFHLRPKVGGGDGGGGVGHFHHSHHRSKYSDKAFYVRIWNTLLHHPLGPLACRLVVLSTSLIALIIAVTIFKREKLGHLLGTGDRSSNNFNDVWLADMQQERNQIIVAIVVDVVAVPYIGYNIVDDYTGKPLGLRPVQARIRLILTDLFFIIFKSASTALGFEAMVFFNTESSQGLLRALGAFELIGLVSWAMTLTINIFREIERLGG</sequence>
<evidence type="ECO:0000256" key="1">
    <source>
        <dbReference type="SAM" id="MobiDB-lite"/>
    </source>
</evidence>
<gene>
    <name evidence="3" type="ORF">Sste5346_001197</name>
</gene>